<dbReference type="InterPro" id="IPR050572">
    <property type="entry name" value="Fe-S_Ferredoxin"/>
</dbReference>
<organism evidence="6 7">
    <name type="scientific">Clostridium vincentii</name>
    <dbReference type="NCBI Taxonomy" id="52704"/>
    <lineage>
        <taxon>Bacteria</taxon>
        <taxon>Bacillati</taxon>
        <taxon>Bacillota</taxon>
        <taxon>Clostridia</taxon>
        <taxon>Eubacteriales</taxon>
        <taxon>Clostridiaceae</taxon>
        <taxon>Clostridium</taxon>
    </lineage>
</organism>
<accession>A0A2T0BIP1</accession>
<dbReference type="Gene3D" id="3.30.70.20">
    <property type="match status" value="1"/>
</dbReference>
<proteinExistence type="predicted"/>
<evidence type="ECO:0000256" key="2">
    <source>
        <dbReference type="ARBA" id="ARBA00022723"/>
    </source>
</evidence>
<dbReference type="Pfam" id="PF04015">
    <property type="entry name" value="DUF362"/>
    <property type="match status" value="1"/>
</dbReference>
<feature type="domain" description="4Fe-4S ferredoxin-type" evidence="5">
    <location>
        <begin position="182"/>
        <end position="209"/>
    </location>
</feature>
<gene>
    <name evidence="6" type="ORF">CLVI_06740</name>
</gene>
<evidence type="ECO:0000256" key="4">
    <source>
        <dbReference type="ARBA" id="ARBA00023014"/>
    </source>
</evidence>
<dbReference type="EMBL" id="PVXQ01000005">
    <property type="protein sequence ID" value="PRR83727.1"/>
    <property type="molecule type" value="Genomic_DNA"/>
</dbReference>
<evidence type="ECO:0000256" key="1">
    <source>
        <dbReference type="ARBA" id="ARBA00022485"/>
    </source>
</evidence>
<dbReference type="SUPFAM" id="SSF54862">
    <property type="entry name" value="4Fe-4S ferredoxins"/>
    <property type="match status" value="1"/>
</dbReference>
<dbReference type="InterPro" id="IPR017896">
    <property type="entry name" value="4Fe4S_Fe-S-bd"/>
</dbReference>
<dbReference type="InterPro" id="IPR017900">
    <property type="entry name" value="4Fe4S_Fe_S_CS"/>
</dbReference>
<name>A0A2T0BIP1_9CLOT</name>
<dbReference type="Proteomes" id="UP000239471">
    <property type="component" value="Unassembled WGS sequence"/>
</dbReference>
<protein>
    <submittedName>
        <fullName evidence="6">Ferredoxin</fullName>
    </submittedName>
</protein>
<feature type="domain" description="4Fe-4S ferredoxin-type" evidence="5">
    <location>
        <begin position="210"/>
        <end position="239"/>
    </location>
</feature>
<dbReference type="PANTHER" id="PTHR43687:SF1">
    <property type="entry name" value="FERREDOXIN III"/>
    <property type="match status" value="1"/>
</dbReference>
<dbReference type="PROSITE" id="PS00198">
    <property type="entry name" value="4FE4S_FER_1"/>
    <property type="match status" value="1"/>
</dbReference>
<keyword evidence="7" id="KW-1185">Reference proteome</keyword>
<keyword evidence="1" id="KW-0004">4Fe-4S</keyword>
<keyword evidence="4" id="KW-0411">Iron-sulfur</keyword>
<dbReference type="PROSITE" id="PS51379">
    <property type="entry name" value="4FE4S_FER_2"/>
    <property type="match status" value="2"/>
</dbReference>
<dbReference type="AlphaFoldDB" id="A0A2T0BIP1"/>
<dbReference type="OrthoDB" id="9781559at2"/>
<comment type="caution">
    <text evidence="6">The sequence shown here is derived from an EMBL/GenBank/DDBJ whole genome shotgun (WGS) entry which is preliminary data.</text>
</comment>
<sequence length="344" mass="38287">MNKVYFKAIDSYSKTEEISNAARELLEKLVKEENVILENVIPLKVHFGEKGNKTFIKSNNFVGIIKYLKEKNIESAFIETNVLYRGERTTKEKHVKLAKEHGFTELPIIIADGEPGEDYEEVEIDKKNFNKCKIGKEIANKKQLIIISHFKGHALAGFGGAIKQLGMGCASRGGKLAQHANSIPKISSFKCKGCYACAKKCPVNAITVDRIAKIDKDKCIGCASCMAICPNKAISNSWIASLSKSFNERFTEYAYAAAKDKSNIYITFAFNITKNCDCEGHSMKPIVDDIGVFASTDPVAIDMACLDMVDKNNNKTVFKRGRYTLDYAEKIGLGSKKYKLVEIK</sequence>
<dbReference type="PANTHER" id="PTHR43687">
    <property type="entry name" value="ADENYLYLSULFATE REDUCTASE, BETA SUBUNIT"/>
    <property type="match status" value="1"/>
</dbReference>
<dbReference type="InterPro" id="IPR007160">
    <property type="entry name" value="DUF362"/>
</dbReference>
<dbReference type="GO" id="GO:0046872">
    <property type="term" value="F:metal ion binding"/>
    <property type="evidence" value="ECO:0007669"/>
    <property type="project" value="UniProtKB-KW"/>
</dbReference>
<dbReference type="RefSeq" id="WP_106058708.1">
    <property type="nucleotide sequence ID" value="NZ_PVXQ01000005.1"/>
</dbReference>
<keyword evidence="3" id="KW-0408">Iron</keyword>
<evidence type="ECO:0000256" key="3">
    <source>
        <dbReference type="ARBA" id="ARBA00023004"/>
    </source>
</evidence>
<keyword evidence="2" id="KW-0479">Metal-binding</keyword>
<evidence type="ECO:0000259" key="5">
    <source>
        <dbReference type="PROSITE" id="PS51379"/>
    </source>
</evidence>
<evidence type="ECO:0000313" key="6">
    <source>
        <dbReference type="EMBL" id="PRR83727.1"/>
    </source>
</evidence>
<dbReference type="Pfam" id="PF12838">
    <property type="entry name" value="Fer4_7"/>
    <property type="match status" value="1"/>
</dbReference>
<evidence type="ECO:0000313" key="7">
    <source>
        <dbReference type="Proteomes" id="UP000239471"/>
    </source>
</evidence>
<dbReference type="GO" id="GO:0051539">
    <property type="term" value="F:4 iron, 4 sulfur cluster binding"/>
    <property type="evidence" value="ECO:0007669"/>
    <property type="project" value="UniProtKB-KW"/>
</dbReference>
<reference evidence="6 7" key="1">
    <citation type="submission" date="2018-03" db="EMBL/GenBank/DDBJ databases">
        <title>Genome sequence of Clostridium vincentii DSM 10228.</title>
        <authorList>
            <person name="Poehlein A."/>
            <person name="Daniel R."/>
        </authorList>
    </citation>
    <scope>NUCLEOTIDE SEQUENCE [LARGE SCALE GENOMIC DNA]</scope>
    <source>
        <strain evidence="6 7">DSM 10228</strain>
    </source>
</reference>